<dbReference type="PROSITE" id="PS51272">
    <property type="entry name" value="SLH"/>
    <property type="match status" value="1"/>
</dbReference>
<keyword evidence="5" id="KW-1185">Reference proteome</keyword>
<reference evidence="5" key="1">
    <citation type="journal article" date="2019" name="Int. J. Syst. Evol. Microbiol.">
        <title>The Global Catalogue of Microorganisms (GCM) 10K type strain sequencing project: providing services to taxonomists for standard genome sequencing and annotation.</title>
        <authorList>
            <consortium name="The Broad Institute Genomics Platform"/>
            <consortium name="The Broad Institute Genome Sequencing Center for Infectious Disease"/>
            <person name="Wu L."/>
            <person name="Ma J."/>
        </authorList>
    </citation>
    <scope>NUCLEOTIDE SEQUENCE [LARGE SCALE GENOMIC DNA]</scope>
    <source>
        <strain evidence="5">CGMCC 1.15475</strain>
    </source>
</reference>
<proteinExistence type="predicted"/>
<dbReference type="Pfam" id="PF13205">
    <property type="entry name" value="Big_5"/>
    <property type="match status" value="1"/>
</dbReference>
<dbReference type="EMBL" id="JBHUFW010000004">
    <property type="protein sequence ID" value="MFD1861927.1"/>
    <property type="molecule type" value="Genomic_DNA"/>
</dbReference>
<keyword evidence="1 2" id="KW-0732">Signal</keyword>
<dbReference type="Gene3D" id="2.60.40.1220">
    <property type="match status" value="5"/>
</dbReference>
<evidence type="ECO:0000259" key="3">
    <source>
        <dbReference type="PROSITE" id="PS51272"/>
    </source>
</evidence>
<protein>
    <submittedName>
        <fullName evidence="4">Ig-like domain-containing protein</fullName>
    </submittedName>
</protein>
<evidence type="ECO:0000256" key="2">
    <source>
        <dbReference type="SAM" id="SignalP"/>
    </source>
</evidence>
<dbReference type="RefSeq" id="WP_204891015.1">
    <property type="nucleotide sequence ID" value="NZ_JBHUFW010000004.1"/>
</dbReference>
<dbReference type="InterPro" id="IPR032812">
    <property type="entry name" value="SbsA_Ig"/>
</dbReference>
<comment type="caution">
    <text evidence="4">The sequence shown here is derived from an EMBL/GenBank/DDBJ whole genome shotgun (WGS) entry which is preliminary data.</text>
</comment>
<dbReference type="Pfam" id="PF00395">
    <property type="entry name" value="SLH"/>
    <property type="match status" value="2"/>
</dbReference>
<feature type="domain" description="SLH" evidence="3">
    <location>
        <begin position="92"/>
        <end position="155"/>
    </location>
</feature>
<gene>
    <name evidence="4" type="ORF">ACFSDB_03250</name>
</gene>
<dbReference type="InterPro" id="IPR001119">
    <property type="entry name" value="SLH_dom"/>
</dbReference>
<dbReference type="Proteomes" id="UP001597273">
    <property type="component" value="Unassembled WGS sequence"/>
</dbReference>
<sequence>MAYQPKSYKKFVATAATATLVATAVVPAAFADDVKTAAFTDVAPQYQAAVDFVVEQAIAKGISETQFGISKEIIRGDAAIMIANAAGLNNPDAPASGFTDVPTRGALAINSLKAAGVTNGKTATSFDFSGDITRGEAAVFLANAFDLKGDTSNVKFTDVNSRYMAAVAALVDNKVTNGKSATQFGTDDNITRGDFARWLLALEDLIVDPAEPGVTGVTSVNVVDTNIIEVSFGTPVDEETATDASNYLLDGASLPASAELELSADGKKVTITMSADDALENGSTVTLTTSVDDSIEDINEKVVAETTTTLKVNDTKLPTVTGSKYVFADDELTVSFSEPLEDEGTVVVTDSDGVDQELVAELDESGLFLTLDTSSLEDDEVYTLTMVGATDLAGNRFAANTVTANFRTGATELVAPTVKSVKALASDVIEVTFSEELSETGTLNGTDLEEYEYEVDATGTVYTIELFEEMEDDSVVSFTFAGQEDLNANKLVTVTKKISYFDDVTAPKLVTTEVEGRIVTLTFDENVYLSDVEDAVLRTPENVVIEIDNAEFDYVDGNMKQITVDLSDAVGADAVSGSYKLTVAEDTVFDTEGNSTSYTTSFGLSDLPANEVKPEVEDVDYSAADGTVTVYYSEAMNSSALNLSNYKVDGQSVFADAYFSGNKETVVLTLKENVFAFDADRVLSISNVSDLTGNNIDAITEVIEFGDNTAPMLLTAELEEDLETITLTFNENMDAESIVDLSTDFEVLVGGVAQTGTIEEGSGREFTITLEDELTATEYAKTITLTPAEDFDVADEAGNLHPTFKSVTVAK</sequence>
<evidence type="ECO:0000313" key="4">
    <source>
        <dbReference type="EMBL" id="MFD1861927.1"/>
    </source>
</evidence>
<organism evidence="4 5">
    <name type="scientific">Planococcus chinensis</name>
    <dbReference type="NCBI Taxonomy" id="272917"/>
    <lineage>
        <taxon>Bacteria</taxon>
        <taxon>Bacillati</taxon>
        <taxon>Bacillota</taxon>
        <taxon>Bacilli</taxon>
        <taxon>Bacillales</taxon>
        <taxon>Caryophanaceae</taxon>
        <taxon>Planococcus</taxon>
    </lineage>
</organism>
<accession>A0ABW4QED9</accession>
<evidence type="ECO:0000313" key="5">
    <source>
        <dbReference type="Proteomes" id="UP001597273"/>
    </source>
</evidence>
<evidence type="ECO:0000256" key="1">
    <source>
        <dbReference type="ARBA" id="ARBA00022729"/>
    </source>
</evidence>
<name>A0ABW4QED9_9BACL</name>
<dbReference type="InterPro" id="IPR014755">
    <property type="entry name" value="Cu-Rt/internalin_Ig-like"/>
</dbReference>
<feature type="signal peptide" evidence="2">
    <location>
        <begin position="1"/>
        <end position="31"/>
    </location>
</feature>
<feature type="chain" id="PRO_5047226940" evidence="2">
    <location>
        <begin position="32"/>
        <end position="811"/>
    </location>
</feature>